<evidence type="ECO:0000313" key="8">
    <source>
        <dbReference type="EMBL" id="VDP52260.1"/>
    </source>
</evidence>
<dbReference type="EMBL" id="UZAM01019068">
    <property type="protein sequence ID" value="VDP52260.1"/>
    <property type="molecule type" value="Genomic_DNA"/>
</dbReference>
<evidence type="ECO:0000256" key="6">
    <source>
        <dbReference type="ARBA" id="ARBA00023295"/>
    </source>
</evidence>
<keyword evidence="6" id="KW-0326">Glycosidase</keyword>
<dbReference type="GO" id="GO:0016139">
    <property type="term" value="P:glycoside catabolic process"/>
    <property type="evidence" value="ECO:0007669"/>
    <property type="project" value="TreeGrafter"/>
</dbReference>
<dbReference type="WBParaSite" id="SBAD_0001326201-mRNA-1">
    <property type="protein sequence ID" value="SBAD_0001326201-mRNA-1"/>
    <property type="gene ID" value="SBAD_0001326201"/>
</dbReference>
<dbReference type="EC" id="3.2.1.51" evidence="3"/>
<organism evidence="10">
    <name type="scientific">Soboliphyme baturini</name>
    <dbReference type="NCBI Taxonomy" id="241478"/>
    <lineage>
        <taxon>Eukaryota</taxon>
        <taxon>Metazoa</taxon>
        <taxon>Ecdysozoa</taxon>
        <taxon>Nematoda</taxon>
        <taxon>Enoplea</taxon>
        <taxon>Dorylaimia</taxon>
        <taxon>Dioctophymatida</taxon>
        <taxon>Dioctophymatoidea</taxon>
        <taxon>Soboliphymatidae</taxon>
        <taxon>Soboliphyme</taxon>
    </lineage>
</organism>
<reference evidence="10" key="1">
    <citation type="submission" date="2016-06" db="UniProtKB">
        <authorList>
            <consortium name="WormBaseParasite"/>
        </authorList>
    </citation>
    <scope>IDENTIFICATION</scope>
</reference>
<keyword evidence="9" id="KW-1185">Reference proteome</keyword>
<dbReference type="GO" id="GO:0005764">
    <property type="term" value="C:lysosome"/>
    <property type="evidence" value="ECO:0007669"/>
    <property type="project" value="TreeGrafter"/>
</dbReference>
<evidence type="ECO:0000256" key="4">
    <source>
        <dbReference type="ARBA" id="ARBA00022729"/>
    </source>
</evidence>
<evidence type="ECO:0000256" key="2">
    <source>
        <dbReference type="ARBA" id="ARBA00007951"/>
    </source>
</evidence>
<dbReference type="Proteomes" id="UP000270296">
    <property type="component" value="Unassembled WGS sequence"/>
</dbReference>
<comment type="function">
    <text evidence="1">Alpha-L-fucosidase is responsible for hydrolyzing the alpha-1,6-linked fucose joined to the reducing-end N-acetylglucosamine of the carbohydrate moieties of glycoproteins.</text>
</comment>
<dbReference type="PRINTS" id="PR00741">
    <property type="entry name" value="GLHYDRLASE29"/>
</dbReference>
<evidence type="ECO:0000313" key="10">
    <source>
        <dbReference type="WBParaSite" id="SBAD_0001326201-mRNA-1"/>
    </source>
</evidence>
<evidence type="ECO:0000259" key="7">
    <source>
        <dbReference type="Pfam" id="PF01120"/>
    </source>
</evidence>
<dbReference type="Pfam" id="PF01120">
    <property type="entry name" value="Alpha_L_fucos"/>
    <property type="match status" value="1"/>
</dbReference>
<evidence type="ECO:0000256" key="1">
    <source>
        <dbReference type="ARBA" id="ARBA00004071"/>
    </source>
</evidence>
<dbReference type="SMART" id="SM00812">
    <property type="entry name" value="Alpha_L_fucos"/>
    <property type="match status" value="1"/>
</dbReference>
<evidence type="ECO:0000256" key="3">
    <source>
        <dbReference type="ARBA" id="ARBA00012662"/>
    </source>
</evidence>
<comment type="similarity">
    <text evidence="2">Belongs to the glycosyl hydrolase 29 family.</text>
</comment>
<dbReference type="InterPro" id="IPR057739">
    <property type="entry name" value="Glyco_hydro_29_N"/>
</dbReference>
<proteinExistence type="inferred from homology"/>
<dbReference type="SUPFAM" id="SSF51445">
    <property type="entry name" value="(Trans)glycosidases"/>
    <property type="match status" value="1"/>
</dbReference>
<dbReference type="AlphaFoldDB" id="A0A183JAF1"/>
<dbReference type="InterPro" id="IPR016286">
    <property type="entry name" value="FUC_metazoa-typ"/>
</dbReference>
<dbReference type="PANTHER" id="PTHR10030:SF37">
    <property type="entry name" value="ALPHA-L-FUCOSIDASE-RELATED"/>
    <property type="match status" value="1"/>
</dbReference>
<dbReference type="InterPro" id="IPR018526">
    <property type="entry name" value="Glyco_hydro_29_CS"/>
</dbReference>
<evidence type="ECO:0000313" key="9">
    <source>
        <dbReference type="Proteomes" id="UP000270296"/>
    </source>
</evidence>
<name>A0A183JAF1_9BILA</name>
<protein>
    <recommendedName>
        <fullName evidence="3">alpha-L-fucosidase</fullName>
        <ecNumber evidence="3">3.2.1.51</ecNumber>
    </recommendedName>
</protein>
<feature type="domain" description="Glycoside hydrolase family 29 N-terminal" evidence="7">
    <location>
        <begin position="2"/>
        <end position="162"/>
    </location>
</feature>
<dbReference type="GO" id="GO:0004560">
    <property type="term" value="F:alpha-L-fucosidase activity"/>
    <property type="evidence" value="ECO:0007669"/>
    <property type="project" value="UniProtKB-EC"/>
</dbReference>
<evidence type="ECO:0000256" key="5">
    <source>
        <dbReference type="ARBA" id="ARBA00022801"/>
    </source>
</evidence>
<dbReference type="OrthoDB" id="6039950at2759"/>
<gene>
    <name evidence="8" type="ORF">SBAD_LOCUS12849</name>
</gene>
<sequence>MDLVGQLEKSIRKAGIKFGLYFSLLDWFHPLYLEDKNRSFKTQKYIELEEIVTTYNPDIVWSDGDWEGGADYWNSTHFLAWLYNDSPVKDLVVVNDRWGAEANCKHGDFFSCSDRYSPGILQKHKWENCMTVDRSSWGFRRTATLADILTIEELIAELAKTIR</sequence>
<keyword evidence="4" id="KW-0732">Signal</keyword>
<dbReference type="PROSITE" id="PS00385">
    <property type="entry name" value="ALPHA_L_FUCOSIDASE"/>
    <property type="match status" value="1"/>
</dbReference>
<accession>A0A183JAF1</accession>
<dbReference type="Gene3D" id="3.20.20.80">
    <property type="entry name" value="Glycosidases"/>
    <property type="match status" value="1"/>
</dbReference>
<dbReference type="PANTHER" id="PTHR10030">
    <property type="entry name" value="ALPHA-L-FUCOSIDASE"/>
    <property type="match status" value="1"/>
</dbReference>
<keyword evidence="5" id="KW-0378">Hydrolase</keyword>
<reference evidence="8 9" key="2">
    <citation type="submission" date="2018-11" db="EMBL/GenBank/DDBJ databases">
        <authorList>
            <consortium name="Pathogen Informatics"/>
        </authorList>
    </citation>
    <scope>NUCLEOTIDE SEQUENCE [LARGE SCALE GENOMIC DNA]</scope>
</reference>
<dbReference type="InterPro" id="IPR000933">
    <property type="entry name" value="Glyco_hydro_29"/>
</dbReference>
<dbReference type="InterPro" id="IPR017853">
    <property type="entry name" value="GH"/>
</dbReference>
<dbReference type="GO" id="GO:0006004">
    <property type="term" value="P:fucose metabolic process"/>
    <property type="evidence" value="ECO:0007669"/>
    <property type="project" value="InterPro"/>
</dbReference>